<dbReference type="Gene3D" id="1.20.58.830">
    <property type="match status" value="1"/>
</dbReference>
<feature type="non-terminal residue" evidence="7">
    <location>
        <position position="654"/>
    </location>
</feature>
<organism evidence="7 8">
    <name type="scientific">Plasmodium falciparum Tanzania</name>
    <name type="common">2000708</name>
    <dbReference type="NCBI Taxonomy" id="1036725"/>
    <lineage>
        <taxon>Eukaryota</taxon>
        <taxon>Sar</taxon>
        <taxon>Alveolata</taxon>
        <taxon>Apicomplexa</taxon>
        <taxon>Aconoidasida</taxon>
        <taxon>Haemosporida</taxon>
        <taxon>Plasmodiidae</taxon>
        <taxon>Plasmodium</taxon>
        <taxon>Plasmodium (Laverania)</taxon>
    </lineage>
</organism>
<dbReference type="Gene3D" id="1.20.1310.20">
    <property type="entry name" value="Duffy-antigen binding domain"/>
    <property type="match status" value="1"/>
</dbReference>
<name>A0A024VXI4_PLAFA</name>
<gene>
    <name evidence="7" type="ORF">PFTANZ_06250</name>
</gene>
<dbReference type="Gene3D" id="1.20.58.1930">
    <property type="match status" value="1"/>
</dbReference>
<dbReference type="SUPFAM" id="SSF140924">
    <property type="entry name" value="Duffy binding domain-like"/>
    <property type="match status" value="2"/>
</dbReference>
<dbReference type="InterPro" id="IPR042202">
    <property type="entry name" value="Duffy-ag-bd_sf"/>
</dbReference>
<feature type="transmembrane region" description="Helical" evidence="2">
    <location>
        <begin position="627"/>
        <end position="653"/>
    </location>
</feature>
<feature type="region of interest" description="Disordered" evidence="1">
    <location>
        <begin position="504"/>
        <end position="625"/>
    </location>
</feature>
<evidence type="ECO:0008006" key="9">
    <source>
        <dbReference type="Google" id="ProtNLM"/>
    </source>
</evidence>
<dbReference type="GO" id="GO:0016020">
    <property type="term" value="C:membrane"/>
    <property type="evidence" value="ECO:0007669"/>
    <property type="project" value="InterPro"/>
</dbReference>
<evidence type="ECO:0000313" key="7">
    <source>
        <dbReference type="EMBL" id="ETW33033.1"/>
    </source>
</evidence>
<feature type="region of interest" description="Disordered" evidence="1">
    <location>
        <begin position="49"/>
        <end position="108"/>
    </location>
</feature>
<dbReference type="FunFam" id="1.20.58.1930:FF:000001">
    <property type="entry name" value="Erythrocyte membrane protein 1, PfEMP1"/>
    <property type="match status" value="1"/>
</dbReference>
<evidence type="ECO:0000313" key="8">
    <source>
        <dbReference type="Proteomes" id="UP000030708"/>
    </source>
</evidence>
<dbReference type="EMBL" id="KI926919">
    <property type="protein sequence ID" value="ETW33033.1"/>
    <property type="molecule type" value="Genomic_DNA"/>
</dbReference>
<dbReference type="InterPro" id="IPR041480">
    <property type="entry name" value="CIDR1_gamma"/>
</dbReference>
<reference evidence="7 8" key="1">
    <citation type="submission" date="2013-02" db="EMBL/GenBank/DDBJ databases">
        <title>The Genome Annotation of Plasmodium falciparum Tanzania (2000708).</title>
        <authorList>
            <consortium name="The Broad Institute Genome Sequencing Platform"/>
            <consortium name="The Broad Institute Genome Sequencing Center for Infectious Disease"/>
            <person name="Neafsey D."/>
            <person name="Hoffman S."/>
            <person name="Volkman S."/>
            <person name="Rosenthal P."/>
            <person name="Walker B."/>
            <person name="Young S.K."/>
            <person name="Zeng Q."/>
            <person name="Gargeya S."/>
            <person name="Fitzgerald M."/>
            <person name="Haas B."/>
            <person name="Abouelleil A."/>
            <person name="Allen A.W."/>
            <person name="Alvarado L."/>
            <person name="Arachchi H.M."/>
            <person name="Berlin A.M."/>
            <person name="Chapman S.B."/>
            <person name="Gainer-Dewar J."/>
            <person name="Goldberg J."/>
            <person name="Griggs A."/>
            <person name="Gujja S."/>
            <person name="Hansen M."/>
            <person name="Howarth C."/>
            <person name="Imamovic A."/>
            <person name="Ireland A."/>
            <person name="Larimer J."/>
            <person name="McCowan C."/>
            <person name="Murphy C."/>
            <person name="Pearson M."/>
            <person name="Poon T.W."/>
            <person name="Priest M."/>
            <person name="Roberts A."/>
            <person name="Saif S."/>
            <person name="Shea T."/>
            <person name="Sisk P."/>
            <person name="Sykes S."/>
            <person name="Wortman J."/>
            <person name="Nusbaum C."/>
            <person name="Birren B."/>
        </authorList>
    </citation>
    <scope>NUCLEOTIDE SEQUENCE [LARGE SCALE GENOMIC DNA]</scope>
    <source>
        <strain evidence="8">Tanzania (2000708)</strain>
    </source>
</reference>
<keyword evidence="2" id="KW-0812">Transmembrane</keyword>
<dbReference type="Pfam" id="PF18562">
    <property type="entry name" value="CIDR1_gamma"/>
    <property type="match status" value="1"/>
</dbReference>
<feature type="compositionally biased region" description="Basic and acidic residues" evidence="1">
    <location>
        <begin position="1"/>
        <end position="10"/>
    </location>
</feature>
<evidence type="ECO:0000259" key="6">
    <source>
        <dbReference type="Pfam" id="PF22672"/>
    </source>
</evidence>
<keyword evidence="2" id="KW-1133">Transmembrane helix</keyword>
<feature type="compositionally biased region" description="Basic and acidic residues" evidence="1">
    <location>
        <begin position="550"/>
        <end position="584"/>
    </location>
</feature>
<dbReference type="InterPro" id="IPR004258">
    <property type="entry name" value="DBL"/>
</dbReference>
<dbReference type="Pfam" id="PF03011">
    <property type="entry name" value="PFEMP"/>
    <property type="match status" value="1"/>
</dbReference>
<accession>A0A024VXI4</accession>
<dbReference type="Proteomes" id="UP000030708">
    <property type="component" value="Unassembled WGS sequence"/>
</dbReference>
<proteinExistence type="predicted"/>
<feature type="domain" description="Duffy-binding-like" evidence="6">
    <location>
        <begin position="123"/>
        <end position="265"/>
    </location>
</feature>
<dbReference type="Pfam" id="PF05424">
    <property type="entry name" value="Duffy_binding"/>
    <property type="match status" value="1"/>
</dbReference>
<feature type="compositionally biased region" description="Basic and acidic residues" evidence="1">
    <location>
        <begin position="77"/>
        <end position="88"/>
    </location>
</feature>
<feature type="region of interest" description="Disordered" evidence="1">
    <location>
        <begin position="1"/>
        <end position="27"/>
    </location>
</feature>
<reference evidence="7 8" key="2">
    <citation type="submission" date="2013-02" db="EMBL/GenBank/DDBJ databases">
        <title>The Genome Sequence of Plasmodium falciparum Tanzania (2000708).</title>
        <authorList>
            <consortium name="The Broad Institute Genome Sequencing Platform"/>
            <consortium name="The Broad Institute Genome Sequencing Center for Infectious Disease"/>
            <person name="Neafsey D."/>
            <person name="Cheeseman I."/>
            <person name="Volkman S."/>
            <person name="Adams J."/>
            <person name="Walker B."/>
            <person name="Young S.K."/>
            <person name="Zeng Q."/>
            <person name="Gargeya S."/>
            <person name="Fitzgerald M."/>
            <person name="Haas B."/>
            <person name="Abouelleil A."/>
            <person name="Alvarado L."/>
            <person name="Arachchi H.M."/>
            <person name="Berlin A.M."/>
            <person name="Chapman S.B."/>
            <person name="Dewar J."/>
            <person name="Goldberg J."/>
            <person name="Griggs A."/>
            <person name="Gujja S."/>
            <person name="Hansen M."/>
            <person name="Howarth C."/>
            <person name="Imamovic A."/>
            <person name="Larimer J."/>
            <person name="McCowan C."/>
            <person name="Murphy C."/>
            <person name="Neiman D."/>
            <person name="Pearson M."/>
            <person name="Priest M."/>
            <person name="Roberts A."/>
            <person name="Saif S."/>
            <person name="Shea T."/>
            <person name="Sisk P."/>
            <person name="Sykes S."/>
            <person name="Wortman J."/>
            <person name="Nusbaum C."/>
            <person name="Birren B."/>
        </authorList>
    </citation>
    <scope>NUCLEOTIDE SEQUENCE [LARGE SCALE GENOMIC DNA]</scope>
    <source>
        <strain evidence="8">Tanzania (2000708)</strain>
    </source>
</reference>
<feature type="domain" description="Duffy-binding-like" evidence="3">
    <location>
        <begin position="374"/>
        <end position="512"/>
    </location>
</feature>
<feature type="domain" description="Cysteine-rich interdomain region 1 gamma" evidence="5">
    <location>
        <begin position="306"/>
        <end position="356"/>
    </location>
</feature>
<evidence type="ECO:0000256" key="1">
    <source>
        <dbReference type="SAM" id="MobiDB-lite"/>
    </source>
</evidence>
<feature type="compositionally biased region" description="Acidic residues" evidence="1">
    <location>
        <begin position="524"/>
        <end position="534"/>
    </location>
</feature>
<dbReference type="InterPro" id="IPR054595">
    <property type="entry name" value="DBL_C"/>
</dbReference>
<evidence type="ECO:0000259" key="3">
    <source>
        <dbReference type="Pfam" id="PF03011"/>
    </source>
</evidence>
<evidence type="ECO:0000259" key="5">
    <source>
        <dbReference type="Pfam" id="PF18562"/>
    </source>
</evidence>
<keyword evidence="2" id="KW-0472">Membrane</keyword>
<dbReference type="AlphaFoldDB" id="A0A024VXI4"/>
<dbReference type="GO" id="GO:0046789">
    <property type="term" value="F:host cell surface receptor binding"/>
    <property type="evidence" value="ECO:0007669"/>
    <property type="project" value="InterPro"/>
</dbReference>
<evidence type="ECO:0000256" key="2">
    <source>
        <dbReference type="SAM" id="Phobius"/>
    </source>
</evidence>
<sequence length="654" mass="74624">MKDISEKIKTVIENSGEQPPPDKNPQTWWKTNGQHIWNAMVCALTYNTDSGGKEQAPTQDKDLKSALLDTNNKPKGKYSDYKTVKLENSETQAKDNSPSPSSDNTPKLSDFVKLPPFFRWLHEWGSDFCDKRARMLEKIKEECTEDGEGDTQKYSGDGEECSEIVENKDEIFKDLEKPSCATPCNSYRKWIEKKKGEFDEQKQRYETECTNYDDSTYDKIFCETLKRTYTDAAAYLKSLKLSCKNDNTKDEIEFNKDSETFKHTQYCDPCPITGVKCQNGHCSDNNVEKCQNNKISANDIENGGNSTEINMLVSDKFTTKFDGLEACKNANIFKSIRKDVWKCVNICGVDVCGLKKGDNNGELDDKQIILVRALIKRWLEYFFEDYNRIRKKLKLCTNSGKGSKCIKECVDTWITEKRKEWQKINATYLKKYTEKNRDGNNLTKFLEQFEHQTEFKNAIKPCERFDAFEKSKECAVDSNPQNGGANKRDVVECLLHKLETKATSCQKQHSGEEKECVNPPHVEDGDEPLEEEEQNTVGKQQPSFCPPQPKETKKEEQDTCTPVDDKMKEKQKDESEEETAKESTEESDVPVPAPAGDQKEASTSKVAPKPKPPRVKPPPKDLSEHPAVIPALMSSTIMWSIGIGFATFTYFFLK</sequence>
<feature type="domain" description="Duffy-antigen binding" evidence="4">
    <location>
        <begin position="2"/>
        <end position="62"/>
    </location>
</feature>
<dbReference type="InterPro" id="IPR008602">
    <property type="entry name" value="Duffy-antigen-binding"/>
</dbReference>
<evidence type="ECO:0000259" key="4">
    <source>
        <dbReference type="Pfam" id="PF05424"/>
    </source>
</evidence>
<protein>
    <recommendedName>
        <fullName evidence="9">Duffy-binding-like domain-containing protein</fullName>
    </recommendedName>
</protein>
<feature type="compositionally biased region" description="Low complexity" evidence="1">
    <location>
        <begin position="95"/>
        <end position="104"/>
    </location>
</feature>
<dbReference type="Pfam" id="PF22672">
    <property type="entry name" value="DBL_C"/>
    <property type="match status" value="1"/>
</dbReference>